<evidence type="ECO:0000259" key="1">
    <source>
        <dbReference type="Pfam" id="PF13175"/>
    </source>
</evidence>
<organism evidence="2 3">
    <name type="scientific">Ignisphaera cupida</name>
    <dbReference type="NCBI Taxonomy" id="3050454"/>
    <lineage>
        <taxon>Archaea</taxon>
        <taxon>Thermoproteota</taxon>
        <taxon>Thermoprotei</taxon>
        <taxon>Desulfurococcales</taxon>
        <taxon>Desulfurococcaceae</taxon>
        <taxon>Ignisphaera</taxon>
    </lineage>
</organism>
<sequence>MKFFVSIKNFRVVKDAETHFDVGNINILYGPNGSGKSSIIHAILALMNGSKAANLKPFLTLHEQTFIQISYNGKSIGYRNGEYYCNVGLGEVGGRSIDVILHCLESFWTNLNVKRVGVVQGDAVSVYTIPDFDVYGINVNGERISIALSDVWDQKEWNVLTRNPHVFEEIVPSIRMLLGIDHVVNGYAFTNGKWVRVAELSYGERRTMAILLTAYHSDILLVEGFDNGLHIDLAVDILDTLKSWGKTAIVETHTGLLVGAGLKHEWNIYYVYNGKVEKTTRENIRSSELLRKETSIYQSIYT</sequence>
<proteinExistence type="predicted"/>
<name>A0ABD4Z8F1_9CREN</name>
<dbReference type="EMBL" id="JASNVW010000010">
    <property type="protein sequence ID" value="MDK6029519.1"/>
    <property type="molecule type" value="Genomic_DNA"/>
</dbReference>
<dbReference type="Gene3D" id="3.40.50.300">
    <property type="entry name" value="P-loop containing nucleotide triphosphate hydrolases"/>
    <property type="match status" value="1"/>
</dbReference>
<evidence type="ECO:0000313" key="3">
    <source>
        <dbReference type="Proteomes" id="UP001529235"/>
    </source>
</evidence>
<dbReference type="InterPro" id="IPR051396">
    <property type="entry name" value="Bact_Antivir_Def_Nuclease"/>
</dbReference>
<protein>
    <submittedName>
        <fullName evidence="2">AAA family ATPase</fullName>
    </submittedName>
</protein>
<reference evidence="2 3" key="1">
    <citation type="submission" date="2023-05" db="EMBL/GenBank/DDBJ databases">
        <title>A new hyperthermophilic archaea 'Ignisphaera cupida' sp. nov. and description of the family 'Ignisphaeraceae' fam. nov.</title>
        <authorList>
            <person name="Podosokorskaya O.A."/>
            <person name="Elcheninov A.G."/>
            <person name="Klukina A."/>
            <person name="Merkel A.Y."/>
        </authorList>
    </citation>
    <scope>NUCLEOTIDE SEQUENCE [LARGE SCALE GENOMIC DNA]</scope>
    <source>
        <strain evidence="2 3">4213-co</strain>
    </source>
</reference>
<dbReference type="Proteomes" id="UP001529235">
    <property type="component" value="Unassembled WGS sequence"/>
</dbReference>
<gene>
    <name evidence="2" type="ORF">QPL79_09100</name>
</gene>
<dbReference type="SUPFAM" id="SSF52540">
    <property type="entry name" value="P-loop containing nucleoside triphosphate hydrolases"/>
    <property type="match status" value="1"/>
</dbReference>
<keyword evidence="3" id="KW-1185">Reference proteome</keyword>
<accession>A0ABD4Z8F1</accession>
<dbReference type="PANTHER" id="PTHR43581:SF3">
    <property type="entry name" value="AAA+ ATPASE DOMAIN-CONTAINING PROTEIN"/>
    <property type="match status" value="1"/>
</dbReference>
<dbReference type="Pfam" id="PF13175">
    <property type="entry name" value="AAA_15"/>
    <property type="match status" value="1"/>
</dbReference>
<dbReference type="RefSeq" id="WP_285274506.1">
    <property type="nucleotide sequence ID" value="NZ_JASNVW010000010.1"/>
</dbReference>
<dbReference type="InterPro" id="IPR041685">
    <property type="entry name" value="AAA_GajA/Old/RecF-like"/>
</dbReference>
<dbReference type="InterPro" id="IPR027417">
    <property type="entry name" value="P-loop_NTPase"/>
</dbReference>
<comment type="caution">
    <text evidence="2">The sequence shown here is derived from an EMBL/GenBank/DDBJ whole genome shotgun (WGS) entry which is preliminary data.</text>
</comment>
<dbReference type="PANTHER" id="PTHR43581">
    <property type="entry name" value="ATP/GTP PHOSPHATASE"/>
    <property type="match status" value="1"/>
</dbReference>
<dbReference type="AlphaFoldDB" id="A0ABD4Z8F1"/>
<evidence type="ECO:0000313" key="2">
    <source>
        <dbReference type="EMBL" id="MDK6029519.1"/>
    </source>
</evidence>
<feature type="domain" description="Endonuclease GajA/Old nuclease/RecF-like AAA" evidence="1">
    <location>
        <begin position="4"/>
        <end position="57"/>
    </location>
</feature>